<proteinExistence type="predicted"/>
<gene>
    <name evidence="1" type="ORF">Vadar_021956</name>
</gene>
<accession>A0ACB7YF82</accession>
<organism evidence="1 2">
    <name type="scientific">Vaccinium darrowii</name>
    <dbReference type="NCBI Taxonomy" id="229202"/>
    <lineage>
        <taxon>Eukaryota</taxon>
        <taxon>Viridiplantae</taxon>
        <taxon>Streptophyta</taxon>
        <taxon>Embryophyta</taxon>
        <taxon>Tracheophyta</taxon>
        <taxon>Spermatophyta</taxon>
        <taxon>Magnoliopsida</taxon>
        <taxon>eudicotyledons</taxon>
        <taxon>Gunneridae</taxon>
        <taxon>Pentapetalae</taxon>
        <taxon>asterids</taxon>
        <taxon>Ericales</taxon>
        <taxon>Ericaceae</taxon>
        <taxon>Vaccinioideae</taxon>
        <taxon>Vaccinieae</taxon>
        <taxon>Vaccinium</taxon>
    </lineage>
</organism>
<dbReference type="Proteomes" id="UP000828048">
    <property type="component" value="Chromosome 8"/>
</dbReference>
<sequence length="293" mass="33289">MANRGNPKWKGKGKEESSSGLHLRPRIPGPAGVLQEAMERRATGEGVETMNTQEFLHRALTVESEGTDFVDNSAWLTAVRQGYLQDPKYTDLATVNKMSNLKQVPLVVALVKSCVRNQLGESLLELKDPTGSVWASIHWKAYDEELFPGILKSRPGPPRSTNQTLQPGLSQSFDNQSIRLMSSFKYKNGEGQAGQNQRDYELECPVCLSVFEEGEEIRQLPRCKHSFHAPCIDMWLYSHFDCPVCRTPVQLPASRHHTAVDPLENYRWGDRYRQLSLDVFFFLQQIIFVHINL</sequence>
<evidence type="ECO:0000313" key="1">
    <source>
        <dbReference type="EMBL" id="KAH7852220.1"/>
    </source>
</evidence>
<dbReference type="EMBL" id="CM037158">
    <property type="protein sequence ID" value="KAH7852220.1"/>
    <property type="molecule type" value="Genomic_DNA"/>
</dbReference>
<protein>
    <submittedName>
        <fullName evidence="1">Uncharacterized protein</fullName>
    </submittedName>
</protein>
<keyword evidence="2" id="KW-1185">Reference proteome</keyword>
<name>A0ACB7YF82_9ERIC</name>
<reference evidence="1 2" key="1">
    <citation type="journal article" date="2021" name="Hortic Res">
        <title>High-quality reference genome and annotation aids understanding of berry development for evergreen blueberry (Vaccinium darrowii).</title>
        <authorList>
            <person name="Yu J."/>
            <person name="Hulse-Kemp A.M."/>
            <person name="Babiker E."/>
            <person name="Staton M."/>
        </authorList>
    </citation>
    <scope>NUCLEOTIDE SEQUENCE [LARGE SCALE GENOMIC DNA]</scope>
    <source>
        <strain evidence="2">cv. NJ 8807/NJ 8810</strain>
        <tissue evidence="1">Young leaf</tissue>
    </source>
</reference>
<evidence type="ECO:0000313" key="2">
    <source>
        <dbReference type="Proteomes" id="UP000828048"/>
    </source>
</evidence>
<comment type="caution">
    <text evidence="1">The sequence shown here is derived from an EMBL/GenBank/DDBJ whole genome shotgun (WGS) entry which is preliminary data.</text>
</comment>